<dbReference type="Proteomes" id="UP000012174">
    <property type="component" value="Unassembled WGS sequence"/>
</dbReference>
<evidence type="ECO:0000313" key="5">
    <source>
        <dbReference type="Proteomes" id="UP000012174"/>
    </source>
</evidence>
<dbReference type="Pfam" id="PF00106">
    <property type="entry name" value="adh_short"/>
    <property type="match status" value="2"/>
</dbReference>
<gene>
    <name evidence="4" type="ORF">UCREL1_5119</name>
</gene>
<dbReference type="InterPro" id="IPR036291">
    <property type="entry name" value="NAD(P)-bd_dom_sf"/>
</dbReference>
<keyword evidence="3" id="KW-0560">Oxidoreductase</keyword>
<dbReference type="InterPro" id="IPR020904">
    <property type="entry name" value="Sc_DH/Rdtase_CS"/>
</dbReference>
<reference evidence="5" key="1">
    <citation type="journal article" date="2013" name="Genome Announc.">
        <title>Draft genome sequence of the grapevine dieback fungus Eutypa lata UCR-EL1.</title>
        <authorList>
            <person name="Blanco-Ulate B."/>
            <person name="Rolshausen P.E."/>
            <person name="Cantu D."/>
        </authorList>
    </citation>
    <scope>NUCLEOTIDE SEQUENCE [LARGE SCALE GENOMIC DNA]</scope>
    <source>
        <strain evidence="5">UCR-EL1</strain>
    </source>
</reference>
<dbReference type="OMA" id="LFTDFSM"/>
<dbReference type="GO" id="GO:0016491">
    <property type="term" value="F:oxidoreductase activity"/>
    <property type="evidence" value="ECO:0007669"/>
    <property type="project" value="UniProtKB-KW"/>
</dbReference>
<protein>
    <submittedName>
        <fullName evidence="4">Putative short chain dehydrogenase reductase protein</fullName>
    </submittedName>
</protein>
<dbReference type="Gene3D" id="3.40.50.720">
    <property type="entry name" value="NAD(P)-binding Rossmann-like Domain"/>
    <property type="match status" value="1"/>
</dbReference>
<dbReference type="SUPFAM" id="SSF51735">
    <property type="entry name" value="NAD(P)-binding Rossmann-fold domains"/>
    <property type="match status" value="1"/>
</dbReference>
<dbReference type="InterPro" id="IPR052178">
    <property type="entry name" value="Sec_Metab_Biosynth_SDR"/>
</dbReference>
<organism evidence="4 5">
    <name type="scientific">Eutypa lata (strain UCR-EL1)</name>
    <name type="common">Grapevine dieback disease fungus</name>
    <name type="synonym">Eutypa armeniacae</name>
    <dbReference type="NCBI Taxonomy" id="1287681"/>
    <lineage>
        <taxon>Eukaryota</taxon>
        <taxon>Fungi</taxon>
        <taxon>Dikarya</taxon>
        <taxon>Ascomycota</taxon>
        <taxon>Pezizomycotina</taxon>
        <taxon>Sordariomycetes</taxon>
        <taxon>Xylariomycetidae</taxon>
        <taxon>Xylariales</taxon>
        <taxon>Diatrypaceae</taxon>
        <taxon>Eutypa</taxon>
    </lineage>
</organism>
<evidence type="ECO:0000256" key="3">
    <source>
        <dbReference type="ARBA" id="ARBA00023002"/>
    </source>
</evidence>
<proteinExistence type="inferred from homology"/>
<evidence type="ECO:0000313" key="4">
    <source>
        <dbReference type="EMBL" id="EMR67878.1"/>
    </source>
</evidence>
<evidence type="ECO:0000256" key="1">
    <source>
        <dbReference type="ARBA" id="ARBA00006484"/>
    </source>
</evidence>
<dbReference type="PANTHER" id="PTHR43618:SF18">
    <property type="entry name" value="SHORT CHAIN DEHYDROGENASE_REDUCTASE FAMILY (AFU_ORTHOLOGUE AFUA_5G12480)"/>
    <property type="match status" value="1"/>
</dbReference>
<sequence>MMAKTLAGAGAKKVYILGRRKATLETAASEHPNLAPLQCDVSSKESLQSAVDVITKEVGFINLLIANSGIYGPPKSFAATDTIQDIRKRLFEEVSMESFTEAFHVNVTGAYFTLLAFLELLDAGNKKALEGGFGAPANPGSKIPSIQSQVVITSSVSGFSRNSGSCPAYAGSKAAITHLAKHASTNLASHGIRVNALAPGSKCLSVPRKTQC</sequence>
<evidence type="ECO:0000256" key="2">
    <source>
        <dbReference type="ARBA" id="ARBA00022857"/>
    </source>
</evidence>
<keyword evidence="5" id="KW-1185">Reference proteome</keyword>
<dbReference type="PROSITE" id="PS00061">
    <property type="entry name" value="ADH_SHORT"/>
    <property type="match status" value="1"/>
</dbReference>
<dbReference type="CDD" id="cd05233">
    <property type="entry name" value="SDR_c"/>
    <property type="match status" value="1"/>
</dbReference>
<dbReference type="OrthoDB" id="2962696at2759"/>
<comment type="similarity">
    <text evidence="1">Belongs to the short-chain dehydrogenases/reductases (SDR) family.</text>
</comment>
<dbReference type="InterPro" id="IPR002347">
    <property type="entry name" value="SDR_fam"/>
</dbReference>
<dbReference type="PRINTS" id="PR00081">
    <property type="entry name" value="GDHRDH"/>
</dbReference>
<dbReference type="PANTHER" id="PTHR43618">
    <property type="entry name" value="7-ALPHA-HYDROXYSTEROID DEHYDROGENASE"/>
    <property type="match status" value="1"/>
</dbReference>
<dbReference type="AlphaFoldDB" id="M7STN2"/>
<dbReference type="EMBL" id="KB706334">
    <property type="protein sequence ID" value="EMR67878.1"/>
    <property type="molecule type" value="Genomic_DNA"/>
</dbReference>
<keyword evidence="2" id="KW-0521">NADP</keyword>
<accession>M7STN2</accession>
<dbReference type="HOGENOM" id="CLU_010194_12_2_1"/>
<dbReference type="KEGG" id="ela:UCREL1_5119"/>
<name>M7STN2_EUTLA</name>